<dbReference type="PROSITE" id="PS50889">
    <property type="entry name" value="S4"/>
    <property type="match status" value="1"/>
</dbReference>
<dbReference type="RefSeq" id="WP_057875552.1">
    <property type="nucleotide sequence ID" value="NZ_AYZD01000011.1"/>
</dbReference>
<organism evidence="2 3">
    <name type="scientific">Liquorilactobacillus aquaticus DSM 21051</name>
    <dbReference type="NCBI Taxonomy" id="1423725"/>
    <lineage>
        <taxon>Bacteria</taxon>
        <taxon>Bacillati</taxon>
        <taxon>Bacillota</taxon>
        <taxon>Bacilli</taxon>
        <taxon>Lactobacillales</taxon>
        <taxon>Lactobacillaceae</taxon>
        <taxon>Liquorilactobacillus</taxon>
    </lineage>
</organism>
<dbReference type="AlphaFoldDB" id="A0A0R2D8H7"/>
<name>A0A0R2D8H7_9LACO</name>
<reference evidence="2 3" key="1">
    <citation type="journal article" date="2015" name="Genome Announc.">
        <title>Expanding the biotechnology potential of lactobacilli through comparative genomics of 213 strains and associated genera.</title>
        <authorList>
            <person name="Sun Z."/>
            <person name="Harris H.M."/>
            <person name="McCann A."/>
            <person name="Guo C."/>
            <person name="Argimon S."/>
            <person name="Zhang W."/>
            <person name="Yang X."/>
            <person name="Jeffery I.B."/>
            <person name="Cooney J.C."/>
            <person name="Kagawa T.F."/>
            <person name="Liu W."/>
            <person name="Song Y."/>
            <person name="Salvetti E."/>
            <person name="Wrobel A."/>
            <person name="Rasinkangas P."/>
            <person name="Parkhill J."/>
            <person name="Rea M.C."/>
            <person name="O'Sullivan O."/>
            <person name="Ritari J."/>
            <person name="Douillard F.P."/>
            <person name="Paul Ross R."/>
            <person name="Yang R."/>
            <person name="Briner A.E."/>
            <person name="Felis G.E."/>
            <person name="de Vos W.M."/>
            <person name="Barrangou R."/>
            <person name="Klaenhammer T.R."/>
            <person name="Caufield P.W."/>
            <person name="Cui Y."/>
            <person name="Zhang H."/>
            <person name="O'Toole P.W."/>
        </authorList>
    </citation>
    <scope>NUCLEOTIDE SEQUENCE [LARGE SCALE GENOMIC DNA]</scope>
    <source>
        <strain evidence="2 3">DSM 21051</strain>
    </source>
</reference>
<accession>A0A0R2D8H7</accession>
<dbReference type="NCBIfam" id="TIGR02988">
    <property type="entry name" value="YaaA_near_RecF"/>
    <property type="match status" value="1"/>
</dbReference>
<dbReference type="Proteomes" id="UP000051015">
    <property type="component" value="Unassembled WGS sequence"/>
</dbReference>
<proteinExistence type="predicted"/>
<keyword evidence="3" id="KW-1185">Reference proteome</keyword>
<comment type="caution">
    <text evidence="2">The sequence shown here is derived from an EMBL/GenBank/DDBJ whole genome shotgun (WGS) entry which is preliminary data.</text>
</comment>
<evidence type="ECO:0000313" key="3">
    <source>
        <dbReference type="Proteomes" id="UP000051015"/>
    </source>
</evidence>
<dbReference type="InterPro" id="IPR014330">
    <property type="entry name" value="RNA-bd_S4-rel_YaaA"/>
</dbReference>
<dbReference type="Pfam" id="PF13275">
    <property type="entry name" value="S4_2"/>
    <property type="match status" value="1"/>
</dbReference>
<evidence type="ECO:0000256" key="1">
    <source>
        <dbReference type="PROSITE-ProRule" id="PRU00182"/>
    </source>
</evidence>
<protein>
    <submittedName>
        <fullName evidence="2">Uncharacterized protein</fullName>
    </submittedName>
</protein>
<dbReference type="Gene3D" id="3.10.290.10">
    <property type="entry name" value="RNA-binding S4 domain"/>
    <property type="match status" value="1"/>
</dbReference>
<evidence type="ECO:0000313" key="2">
    <source>
        <dbReference type="EMBL" id="KRM96985.1"/>
    </source>
</evidence>
<gene>
    <name evidence="2" type="ORF">FC19_GL000512</name>
</gene>
<dbReference type="STRING" id="1423725.FC19_GL000512"/>
<dbReference type="EMBL" id="AYZD01000011">
    <property type="protein sequence ID" value="KRM96985.1"/>
    <property type="molecule type" value="Genomic_DNA"/>
</dbReference>
<sequence>MEKDLFLKTQYITLGQFLKIAGIIDSGGRAKWFLQENKVLVNDELEARRGRKLRAGDKVVVPDAGTFLMRSKQQEK</sequence>
<dbReference type="CDD" id="cd00165">
    <property type="entry name" value="S4"/>
    <property type="match status" value="1"/>
</dbReference>
<dbReference type="InterPro" id="IPR036986">
    <property type="entry name" value="S4_RNA-bd_sf"/>
</dbReference>
<dbReference type="OrthoDB" id="9811532at2"/>
<dbReference type="SUPFAM" id="SSF55174">
    <property type="entry name" value="Alpha-L RNA-binding motif"/>
    <property type="match status" value="1"/>
</dbReference>
<dbReference type="GO" id="GO:0003723">
    <property type="term" value="F:RNA binding"/>
    <property type="evidence" value="ECO:0007669"/>
    <property type="project" value="UniProtKB-KW"/>
</dbReference>
<dbReference type="PATRIC" id="fig|1423725.3.peg.525"/>
<keyword evidence="1" id="KW-0694">RNA-binding</keyword>